<organism evidence="2 3">
    <name type="scientific">Rikenella microfusus</name>
    <dbReference type="NCBI Taxonomy" id="28139"/>
    <lineage>
        <taxon>Bacteria</taxon>
        <taxon>Pseudomonadati</taxon>
        <taxon>Bacteroidota</taxon>
        <taxon>Bacteroidia</taxon>
        <taxon>Bacteroidales</taxon>
        <taxon>Rikenellaceae</taxon>
        <taxon>Rikenella</taxon>
    </lineage>
</organism>
<evidence type="ECO:0008006" key="4">
    <source>
        <dbReference type="Google" id="ProtNLM"/>
    </source>
</evidence>
<accession>A0A379MNN8</accession>
<dbReference type="RefSeq" id="WP_027290652.1">
    <property type="nucleotide sequence ID" value="NZ_CALVFX010000015.1"/>
</dbReference>
<sequence length="332" mass="36641">MKTFTLTWLTAAALVFTACRSGGVKVTSTGKPYELFVVAPAALWQGPAGDTARAVFADEVEMINQPEPRFTVYSVPPAGYKATVSRHRNILVLKTGSQYSKSDMTASYDVNSAPQLEVTVTAPSADSLAAFLHTYGGDLVKLYEIAERDRLVARAEKFRNKEIGELIRQKFGFDISVPQGYRVRLDTTNFLWISFELPLASIGFTIYTYPADSVPARNDAAGNIIAARNAAVMQVPGPSDGSYMATSSAAGMMDQKALTVNGRRWNQVRGFWDVKGDFMGGPFINYTTYDQARNRMLAIDGYVYSPSPNNNVPMRDYIRQVEAIFMTVRIPE</sequence>
<reference evidence="2 3" key="1">
    <citation type="submission" date="2018-06" db="EMBL/GenBank/DDBJ databases">
        <authorList>
            <consortium name="Pathogen Informatics"/>
            <person name="Doyle S."/>
        </authorList>
    </citation>
    <scope>NUCLEOTIDE SEQUENCE [LARGE SCALE GENOMIC DNA]</scope>
    <source>
        <strain evidence="2 3">NCTC11190</strain>
    </source>
</reference>
<dbReference type="OrthoDB" id="1115230at2"/>
<dbReference type="Pfam" id="PF16125">
    <property type="entry name" value="DUF4837"/>
    <property type="match status" value="1"/>
</dbReference>
<feature type="chain" id="PRO_5017077731" description="DUF4837 domain-containing protein" evidence="1">
    <location>
        <begin position="18"/>
        <end position="332"/>
    </location>
</feature>
<dbReference type="InterPro" id="IPR032286">
    <property type="entry name" value="DUF4837"/>
</dbReference>
<keyword evidence="1" id="KW-0732">Signal</keyword>
<evidence type="ECO:0000313" key="3">
    <source>
        <dbReference type="Proteomes" id="UP000255233"/>
    </source>
</evidence>
<protein>
    <recommendedName>
        <fullName evidence="4">DUF4837 domain-containing protein</fullName>
    </recommendedName>
</protein>
<feature type="signal peptide" evidence="1">
    <location>
        <begin position="1"/>
        <end position="17"/>
    </location>
</feature>
<evidence type="ECO:0000313" key="2">
    <source>
        <dbReference type="EMBL" id="SUE33344.1"/>
    </source>
</evidence>
<keyword evidence="3" id="KW-1185">Reference proteome</keyword>
<evidence type="ECO:0000256" key="1">
    <source>
        <dbReference type="SAM" id="SignalP"/>
    </source>
</evidence>
<dbReference type="STRING" id="880526.GCA_000427365_00895"/>
<dbReference type="AlphaFoldDB" id="A0A379MNN8"/>
<dbReference type="PROSITE" id="PS51257">
    <property type="entry name" value="PROKAR_LIPOPROTEIN"/>
    <property type="match status" value="1"/>
</dbReference>
<dbReference type="EMBL" id="UGVL01000001">
    <property type="protein sequence ID" value="SUE33344.1"/>
    <property type="molecule type" value="Genomic_DNA"/>
</dbReference>
<gene>
    <name evidence="2" type="ORF">NCTC11190_00551</name>
</gene>
<dbReference type="Proteomes" id="UP000255233">
    <property type="component" value="Unassembled WGS sequence"/>
</dbReference>
<proteinExistence type="predicted"/>
<name>A0A379MNN8_9BACT</name>